<dbReference type="GO" id="GO:1990573">
    <property type="term" value="P:potassium ion import across plasma membrane"/>
    <property type="evidence" value="ECO:0007669"/>
    <property type="project" value="TreeGrafter"/>
</dbReference>
<feature type="compositionally biased region" description="Basic and acidic residues" evidence="8">
    <location>
        <begin position="182"/>
        <end position="200"/>
    </location>
</feature>
<feature type="transmembrane region" description="Helical" evidence="7">
    <location>
        <begin position="515"/>
        <end position="535"/>
    </location>
</feature>
<evidence type="ECO:0000256" key="1">
    <source>
        <dbReference type="ARBA" id="ARBA00004141"/>
    </source>
</evidence>
<feature type="transmembrane region" description="Helical" evidence="7">
    <location>
        <begin position="419"/>
        <end position="438"/>
    </location>
</feature>
<dbReference type="Pfam" id="PF02386">
    <property type="entry name" value="TrkH"/>
    <property type="match status" value="1"/>
</dbReference>
<evidence type="ECO:0000256" key="5">
    <source>
        <dbReference type="ARBA" id="ARBA00023065"/>
    </source>
</evidence>
<comment type="subcellular location">
    <subcellularLocation>
        <location evidence="1">Membrane</location>
        <topology evidence="1">Multi-pass membrane protein</topology>
    </subcellularLocation>
</comment>
<dbReference type="OrthoDB" id="9999863at2759"/>
<organism evidence="9 10">
    <name type="scientific">Aulographum hederae CBS 113979</name>
    <dbReference type="NCBI Taxonomy" id="1176131"/>
    <lineage>
        <taxon>Eukaryota</taxon>
        <taxon>Fungi</taxon>
        <taxon>Dikarya</taxon>
        <taxon>Ascomycota</taxon>
        <taxon>Pezizomycotina</taxon>
        <taxon>Dothideomycetes</taxon>
        <taxon>Pleosporomycetidae</taxon>
        <taxon>Aulographales</taxon>
        <taxon>Aulographaceae</taxon>
    </lineage>
</organism>
<gene>
    <name evidence="9" type="ORF">K402DRAFT_360732</name>
</gene>
<evidence type="ECO:0000256" key="6">
    <source>
        <dbReference type="ARBA" id="ARBA00023136"/>
    </source>
</evidence>
<evidence type="ECO:0000256" key="7">
    <source>
        <dbReference type="PIRNR" id="PIRNR002450"/>
    </source>
</evidence>
<feature type="region of interest" description="Disordered" evidence="8">
    <location>
        <begin position="223"/>
        <end position="270"/>
    </location>
</feature>
<reference evidence="9" key="1">
    <citation type="journal article" date="2020" name="Stud. Mycol.">
        <title>101 Dothideomycetes genomes: a test case for predicting lifestyles and emergence of pathogens.</title>
        <authorList>
            <person name="Haridas S."/>
            <person name="Albert R."/>
            <person name="Binder M."/>
            <person name="Bloem J."/>
            <person name="Labutti K."/>
            <person name="Salamov A."/>
            <person name="Andreopoulos B."/>
            <person name="Baker S."/>
            <person name="Barry K."/>
            <person name="Bills G."/>
            <person name="Bluhm B."/>
            <person name="Cannon C."/>
            <person name="Castanera R."/>
            <person name="Culley D."/>
            <person name="Daum C."/>
            <person name="Ezra D."/>
            <person name="Gonzalez J."/>
            <person name="Henrissat B."/>
            <person name="Kuo A."/>
            <person name="Liang C."/>
            <person name="Lipzen A."/>
            <person name="Lutzoni F."/>
            <person name="Magnuson J."/>
            <person name="Mondo S."/>
            <person name="Nolan M."/>
            <person name="Ohm R."/>
            <person name="Pangilinan J."/>
            <person name="Park H.-J."/>
            <person name="Ramirez L."/>
            <person name="Alfaro M."/>
            <person name="Sun H."/>
            <person name="Tritt A."/>
            <person name="Yoshinaga Y."/>
            <person name="Zwiers L.-H."/>
            <person name="Turgeon B."/>
            <person name="Goodwin S."/>
            <person name="Spatafora J."/>
            <person name="Crous P."/>
            <person name="Grigoriev I."/>
        </authorList>
    </citation>
    <scope>NUCLEOTIDE SEQUENCE</scope>
    <source>
        <strain evidence="9">CBS 113979</strain>
    </source>
</reference>
<evidence type="ECO:0000256" key="8">
    <source>
        <dbReference type="SAM" id="MobiDB-lite"/>
    </source>
</evidence>
<dbReference type="InterPro" id="IPR015958">
    <property type="entry name" value="Trk1_fungi"/>
</dbReference>
<dbReference type="PANTHER" id="PTHR31064:SF37">
    <property type="entry name" value="TRANSPORTER, PUTATIVE (EUROFUNG)-RELATED"/>
    <property type="match status" value="1"/>
</dbReference>
<dbReference type="GO" id="GO:0005886">
    <property type="term" value="C:plasma membrane"/>
    <property type="evidence" value="ECO:0007669"/>
    <property type="project" value="InterPro"/>
</dbReference>
<feature type="transmembrane region" description="Helical" evidence="7">
    <location>
        <begin position="388"/>
        <end position="407"/>
    </location>
</feature>
<feature type="transmembrane region" description="Helical" evidence="7">
    <location>
        <begin position="33"/>
        <end position="51"/>
    </location>
</feature>
<sequence>MAFFLRKAVASTRPVTRTVRRVFRDVNFIQLHYMYFVTLGLLSALILWGSATPFGSLNFTNSLFLTFSAMTEAGLNTVNLSTLNTWQQVLLFFLIMLGSPILVSSSVVHVRKAALEAKCIEVLEQSAKKLHKNRWILRSRTVTRRPSALDGVKEPRNTEGLDAADEPDDGLETGPSGESEESNEKRKNSSDDSSKSRLEQPVDGTDADFPHAVSAALHALTTEHTPEQEQGQEPDAAPGVTFAPMPSFRPQPPSRMLSSEGIRPRSRRRSISRSVLQHVFATQGVGALPYASRRTSQVLYTPSEISRAPTMERLAEIPRGPSMSRSTTIPPNEHINLDRIPSRLRDLNSGFEGRNLNFNQLSQKDRETIGGAEYEAVRFLSFLVPAYYIMWQLLSALALGAYINAYHAQSSYENGLKPWWVGSFLAVSAFNNCGMMLLDANMVAYQKDVYILLTVAMLVLAGNTFFPILLRFIIWCFSKMVPKSEEWANERATLKFLLDHPRRCFTHLFPSQHTWWLLLTVLVLNFVDCCMFIILDIGNHAITDLGPGFEFMDALFQAIAVRSGGFYVVAISSIRASLQVLYVAMMYISAYPVLITIRNSNIYEERSLGIYADDPGFAAYEEQQQREGHKGVGASLVRAVKKRFLFQQKGIGANDTGIKVTQTSPENKAYFISQQLRAQLAHDVWWLILAIFLIMIIEGGAFETDPTVFSVFNVIFETVSAYATVGLSIGVPWADYSFSGSWRVLSKLVLVIVMLRGRHRGLPVAIDKAVMLPSEQLWEFEEEDAAMRANQSMSRSRRVSVSSPRQAAEAGMV</sequence>
<dbReference type="Proteomes" id="UP000800041">
    <property type="component" value="Unassembled WGS sequence"/>
</dbReference>
<feature type="transmembrane region" description="Helical" evidence="7">
    <location>
        <begin position="708"/>
        <end position="733"/>
    </location>
</feature>
<dbReference type="GO" id="GO:0140107">
    <property type="term" value="F:high-affinity potassium ion transmembrane transporter activity"/>
    <property type="evidence" value="ECO:0007669"/>
    <property type="project" value="TreeGrafter"/>
</dbReference>
<keyword evidence="10" id="KW-1185">Reference proteome</keyword>
<feature type="compositionally biased region" description="Acidic residues" evidence="8">
    <location>
        <begin position="162"/>
        <end position="171"/>
    </location>
</feature>
<comment type="similarity">
    <text evidence="7">Belongs to the TrkH potassium transport family.</text>
</comment>
<name>A0A6G1GSC3_9PEZI</name>
<dbReference type="InterPro" id="IPR051143">
    <property type="entry name" value="TrkH_K-transport"/>
</dbReference>
<evidence type="ECO:0000256" key="2">
    <source>
        <dbReference type="ARBA" id="ARBA00022448"/>
    </source>
</evidence>
<feature type="region of interest" description="Disordered" evidence="8">
    <location>
        <begin position="146"/>
        <end position="208"/>
    </location>
</feature>
<keyword evidence="4 7" id="KW-1133">Transmembrane helix</keyword>
<feature type="transmembrane region" description="Helical" evidence="7">
    <location>
        <begin position="684"/>
        <end position="702"/>
    </location>
</feature>
<evidence type="ECO:0000313" key="9">
    <source>
        <dbReference type="EMBL" id="KAF1983704.1"/>
    </source>
</evidence>
<dbReference type="EMBL" id="ML977173">
    <property type="protein sequence ID" value="KAF1983704.1"/>
    <property type="molecule type" value="Genomic_DNA"/>
</dbReference>
<dbReference type="AlphaFoldDB" id="A0A6G1GSC3"/>
<feature type="transmembrane region" description="Helical" evidence="7">
    <location>
        <begin position="450"/>
        <end position="474"/>
    </location>
</feature>
<proteinExistence type="inferred from homology"/>
<keyword evidence="6 7" id="KW-0472">Membrane</keyword>
<evidence type="ECO:0000256" key="4">
    <source>
        <dbReference type="ARBA" id="ARBA00022989"/>
    </source>
</evidence>
<dbReference type="GO" id="GO:0030007">
    <property type="term" value="P:intracellular potassium ion homeostasis"/>
    <property type="evidence" value="ECO:0007669"/>
    <property type="project" value="UniProtKB-UniRule"/>
</dbReference>
<dbReference type="PANTHER" id="PTHR31064">
    <property type="entry name" value="POTASSIUM TRANSPORT PROTEIN DDB_G0292412-RELATED"/>
    <property type="match status" value="1"/>
</dbReference>
<keyword evidence="7" id="KW-0633">Potassium transport</keyword>
<evidence type="ECO:0000256" key="3">
    <source>
        <dbReference type="ARBA" id="ARBA00022692"/>
    </source>
</evidence>
<keyword evidence="7" id="KW-0630">Potassium</keyword>
<keyword evidence="5 7" id="KW-0406">Ion transport</keyword>
<protein>
    <recommendedName>
        <fullName evidence="7">Potassium transport protein</fullName>
    </recommendedName>
</protein>
<dbReference type="InterPro" id="IPR003445">
    <property type="entry name" value="Cat_transpt"/>
</dbReference>
<feature type="transmembrane region" description="Helical" evidence="7">
    <location>
        <begin position="89"/>
        <end position="108"/>
    </location>
</feature>
<keyword evidence="2 7" id="KW-0813">Transport</keyword>
<dbReference type="PIRSF" id="PIRSF002450">
    <property type="entry name" value="K+_transpter_TRK"/>
    <property type="match status" value="1"/>
</dbReference>
<accession>A0A6G1GSC3</accession>
<feature type="transmembrane region" description="Helical" evidence="7">
    <location>
        <begin position="555"/>
        <end position="574"/>
    </location>
</feature>
<keyword evidence="3 7" id="KW-0812">Transmembrane</keyword>
<evidence type="ECO:0000313" key="10">
    <source>
        <dbReference type="Proteomes" id="UP000800041"/>
    </source>
</evidence>